<dbReference type="InterPro" id="IPR006162">
    <property type="entry name" value="Ppantetheine_attach_site"/>
</dbReference>
<dbReference type="KEGG" id="scy:SCATT_p11260"/>
<dbReference type="InterPro" id="IPR025110">
    <property type="entry name" value="AMP-bd_C"/>
</dbReference>
<dbReference type="InterPro" id="IPR020845">
    <property type="entry name" value="AMP-binding_CS"/>
</dbReference>
<organism evidence="7 8">
    <name type="scientific">Streptantibioticus cattleyicolor (strain ATCC 35852 / DSM 46488 / JCM 4925 / NBRC 14057 / NRRL 8057)</name>
    <name type="common">Streptomyces cattleya</name>
    <dbReference type="NCBI Taxonomy" id="1003195"/>
    <lineage>
        <taxon>Bacteria</taxon>
        <taxon>Bacillati</taxon>
        <taxon>Actinomycetota</taxon>
        <taxon>Actinomycetes</taxon>
        <taxon>Kitasatosporales</taxon>
        <taxon>Streptomycetaceae</taxon>
        <taxon>Streptantibioticus</taxon>
    </lineage>
</organism>
<dbReference type="GO" id="GO:0005829">
    <property type="term" value="C:cytosol"/>
    <property type="evidence" value="ECO:0007669"/>
    <property type="project" value="TreeGrafter"/>
</dbReference>
<comment type="similarity">
    <text evidence="2">Belongs to the ATP-dependent AMP-binding enzyme family.</text>
</comment>
<dbReference type="SUPFAM" id="SSF47336">
    <property type="entry name" value="ACP-like"/>
    <property type="match status" value="1"/>
</dbReference>
<comment type="cofactor">
    <cofactor evidence="1">
        <name>pantetheine 4'-phosphate</name>
        <dbReference type="ChEBI" id="CHEBI:47942"/>
    </cofactor>
</comment>
<evidence type="ECO:0000256" key="2">
    <source>
        <dbReference type="ARBA" id="ARBA00006432"/>
    </source>
</evidence>
<dbReference type="HOGENOM" id="CLU_000022_2_4_11"/>
<accession>G8XEP6</accession>
<dbReference type="SMART" id="SM00823">
    <property type="entry name" value="PKS_PP"/>
    <property type="match status" value="1"/>
</dbReference>
<dbReference type="SUPFAM" id="SSF52777">
    <property type="entry name" value="CoA-dependent acyltransferases"/>
    <property type="match status" value="2"/>
</dbReference>
<protein>
    <submittedName>
        <fullName evidence="7">Amino acid adenylation domain-containing protein</fullName>
    </submittedName>
</protein>
<dbReference type="Gene3D" id="1.10.1200.10">
    <property type="entry name" value="ACP-like"/>
    <property type="match status" value="1"/>
</dbReference>
<dbReference type="InterPro" id="IPR036736">
    <property type="entry name" value="ACP-like_sf"/>
</dbReference>
<dbReference type="Pfam" id="PF00501">
    <property type="entry name" value="AMP-binding"/>
    <property type="match status" value="1"/>
</dbReference>
<dbReference type="PROSITE" id="PS50075">
    <property type="entry name" value="CARRIER"/>
    <property type="match status" value="1"/>
</dbReference>
<sequence>MTDALIRPPEPEPAAAEGELLVETSFAQQSLWFLDQLEPGTPTYNVAAAVRVRGALDAGALERALGEVVRRHESLRTVFEAGPEVPMQVIAPGARPVVPVTEVTEDQVPGLIEAEADTPFDLARGPLLRMRLLRLAADHHVAVVVMHHIVTDGWSSGVLFQELAACLEAYAAGREPRLPPPALQYADYAVWQRETLEGTALEEAADYWRERLAGVAPLALPTDRPRPARPSSAGAVYFFDLPDGLMDRVGALAARHQATPFMVLLAAYQVLLARICGGDDIAVATPVAGRGRPELAGLIGLFVNTVVIRTRVAGGACFAEVLDQVREHCLGAYAHQDAPFEKVVELLRPPRTNTLGSPLAQTMFSFQNIPQEPWSAGDLVFEPLTIAARRAKYELLLEIEPWAGGHRGAFEYSTELFDAERVTALAGHFTTLLGAALDAPERPVARLPLLTPAERSRLVDGWNTPRPPGRVPGSLHALIAARAARCPDATAVVCGERRLSHGELDRAAGLAARRLRAAGVGPETPVALLLERSADLVVWLLAVLKAGGCCVPLDPAQPAERIAFLLDDSGTRHVVADGAPPLDAPGVTVVRADEPSPPDGPPLAVADVDPDRLAYLVYTSGSTGAPKGVMVTHGGAASLASAAADAFGLTAEDRYLQLAPLGFDVLAEEVFPVLAAGGSVALPEGEAPLAARELWTLVERTGATALSTTPARLLSWGAADRAAVPASLRTVVFGSEAAPPPARLRPWHDWPGRLIHVYGLSETSCTNTAHVVAPDDTAAAQAPSVPIGRRLVNSELYVLDEVMEPVPDGVAGELYIGGPAVGRGYRGRPALTAERYVPDPFGPPGSRLYRTGDLVVRLRDGALRFLGRTDRQVKVRGFRVEPGEVEAVLLDHPGVGAAAVTARPDASGTTRLLAYAEPRPGTAPAGDELLALLRSRLPEHLVPARVVVLPRLPLTGNGKTDYAALPDPDPVRSADRTAPRTPVERELAAIVAGVLGVDEVGVHDDFFDLGGHSLAVLRLSGEVEARFGVELPMRLLFGAEPTVAVLAEHVFRELVRRRDGGGDDA</sequence>
<gene>
    <name evidence="7" type="ordered locus">SCATT_p11260</name>
</gene>
<keyword evidence="7" id="KW-0614">Plasmid</keyword>
<dbReference type="InterPro" id="IPR010071">
    <property type="entry name" value="AA_adenyl_dom"/>
</dbReference>
<accession>F8JMJ8</accession>
<dbReference type="PROSITE" id="PS00455">
    <property type="entry name" value="AMP_BINDING"/>
    <property type="match status" value="1"/>
</dbReference>
<evidence type="ECO:0000313" key="7">
    <source>
        <dbReference type="EMBL" id="AEW99319.1"/>
    </source>
</evidence>
<keyword evidence="8" id="KW-1185">Reference proteome</keyword>
<dbReference type="Gene3D" id="3.30.559.30">
    <property type="entry name" value="Nonribosomal peptide synthetase, condensation domain"/>
    <property type="match status" value="1"/>
</dbReference>
<dbReference type="GO" id="GO:0031177">
    <property type="term" value="F:phosphopantetheine binding"/>
    <property type="evidence" value="ECO:0007669"/>
    <property type="project" value="InterPro"/>
</dbReference>
<evidence type="ECO:0000256" key="1">
    <source>
        <dbReference type="ARBA" id="ARBA00001957"/>
    </source>
</evidence>
<dbReference type="GO" id="GO:0044550">
    <property type="term" value="P:secondary metabolite biosynthetic process"/>
    <property type="evidence" value="ECO:0007669"/>
    <property type="project" value="TreeGrafter"/>
</dbReference>
<dbReference type="NCBIfam" id="TIGR01733">
    <property type="entry name" value="AA-adenyl-dom"/>
    <property type="match status" value="1"/>
</dbReference>
<dbReference type="CDD" id="cd05930">
    <property type="entry name" value="A_NRPS"/>
    <property type="match status" value="1"/>
</dbReference>
<evidence type="ECO:0000259" key="6">
    <source>
        <dbReference type="PROSITE" id="PS50075"/>
    </source>
</evidence>
<dbReference type="InterPro" id="IPR000873">
    <property type="entry name" value="AMP-dep_synth/lig_dom"/>
</dbReference>
<dbReference type="PATRIC" id="fig|1003195.11.peg.595"/>
<dbReference type="Pfam" id="PF13193">
    <property type="entry name" value="AMP-binding_C"/>
    <property type="match status" value="1"/>
</dbReference>
<dbReference type="FunFam" id="2.30.38.10:FF:000001">
    <property type="entry name" value="Non-ribosomal peptide synthetase PvdI"/>
    <property type="match status" value="1"/>
</dbReference>
<dbReference type="GO" id="GO:0003824">
    <property type="term" value="F:catalytic activity"/>
    <property type="evidence" value="ECO:0007669"/>
    <property type="project" value="InterPro"/>
</dbReference>
<dbReference type="PROSITE" id="PS00012">
    <property type="entry name" value="PHOSPHOPANTETHEINE"/>
    <property type="match status" value="1"/>
</dbReference>
<name>F8JMJ8_STREN</name>
<feature type="domain" description="Carrier" evidence="6">
    <location>
        <begin position="978"/>
        <end position="1054"/>
    </location>
</feature>
<feature type="region of interest" description="Disordered" evidence="5">
    <location>
        <begin position="960"/>
        <end position="980"/>
    </location>
</feature>
<keyword evidence="4" id="KW-0597">Phosphoprotein</keyword>
<dbReference type="PANTHER" id="PTHR45527:SF1">
    <property type="entry name" value="FATTY ACID SYNTHASE"/>
    <property type="match status" value="1"/>
</dbReference>
<dbReference type="InterPro" id="IPR001242">
    <property type="entry name" value="Condensation_dom"/>
</dbReference>
<keyword evidence="3" id="KW-0596">Phosphopantetheine</keyword>
<dbReference type="SUPFAM" id="SSF56801">
    <property type="entry name" value="Acetyl-CoA synthetase-like"/>
    <property type="match status" value="1"/>
</dbReference>
<feature type="compositionally biased region" description="Basic and acidic residues" evidence="5">
    <location>
        <begin position="969"/>
        <end position="980"/>
    </location>
</feature>
<dbReference type="KEGG" id="sct:SCAT_p0616"/>
<dbReference type="InterPro" id="IPR009081">
    <property type="entry name" value="PP-bd_ACP"/>
</dbReference>
<dbReference type="EMBL" id="CP003229">
    <property type="protein sequence ID" value="AEW99319.1"/>
    <property type="molecule type" value="Genomic_DNA"/>
</dbReference>
<dbReference type="Proteomes" id="UP000007842">
    <property type="component" value="Plasmid pSCATT"/>
</dbReference>
<dbReference type="GO" id="GO:0043041">
    <property type="term" value="P:amino acid activation for nonribosomal peptide biosynthetic process"/>
    <property type="evidence" value="ECO:0007669"/>
    <property type="project" value="TreeGrafter"/>
</dbReference>
<dbReference type="InterPro" id="IPR045851">
    <property type="entry name" value="AMP-bd_C_sf"/>
</dbReference>
<dbReference type="InterPro" id="IPR020806">
    <property type="entry name" value="PKS_PP-bd"/>
</dbReference>
<dbReference type="GO" id="GO:0008610">
    <property type="term" value="P:lipid biosynthetic process"/>
    <property type="evidence" value="ECO:0007669"/>
    <property type="project" value="UniProtKB-ARBA"/>
</dbReference>
<dbReference type="CDD" id="cd19531">
    <property type="entry name" value="LCL_NRPS-like"/>
    <property type="match status" value="1"/>
</dbReference>
<proteinExistence type="inferred from homology"/>
<dbReference type="GO" id="GO:0072330">
    <property type="term" value="P:monocarboxylic acid biosynthetic process"/>
    <property type="evidence" value="ECO:0007669"/>
    <property type="project" value="UniProtKB-ARBA"/>
</dbReference>
<dbReference type="AlphaFoldDB" id="F8JMJ8"/>
<reference evidence="8" key="1">
    <citation type="submission" date="2011-12" db="EMBL/GenBank/DDBJ databases">
        <title>Complete genome sequence of Streptomyces cattleya strain DSM 46488.</title>
        <authorList>
            <person name="Ou H.-Y."/>
            <person name="Li P."/>
            <person name="Zhao C."/>
            <person name="O'Hagan D."/>
            <person name="Deng Z."/>
        </authorList>
    </citation>
    <scope>NUCLEOTIDE SEQUENCE [LARGE SCALE GENOMIC DNA]</scope>
    <source>
        <strain evidence="8">ATCC 35852 / DSM 46488 / JCM 4925 / NBRC 14057 / NRRL 8057</strain>
        <plasmid evidence="8">Plasmid pSCATT</plasmid>
    </source>
</reference>
<dbReference type="Pfam" id="PF00668">
    <property type="entry name" value="Condensation"/>
    <property type="match status" value="1"/>
</dbReference>
<dbReference type="InterPro" id="IPR023213">
    <property type="entry name" value="CAT-like_dom_sf"/>
</dbReference>
<dbReference type="GO" id="GO:0017000">
    <property type="term" value="P:antibiotic biosynthetic process"/>
    <property type="evidence" value="ECO:0007669"/>
    <property type="project" value="UniProtKB-ARBA"/>
</dbReference>
<dbReference type="OrthoDB" id="2472181at2"/>
<dbReference type="Gene3D" id="3.30.559.10">
    <property type="entry name" value="Chloramphenicol acetyltransferase-like domain"/>
    <property type="match status" value="1"/>
</dbReference>
<dbReference type="FunFam" id="1.10.1200.10:FF:000016">
    <property type="entry name" value="Non-ribosomal peptide synthase"/>
    <property type="match status" value="1"/>
</dbReference>
<evidence type="ECO:0000256" key="4">
    <source>
        <dbReference type="ARBA" id="ARBA00022553"/>
    </source>
</evidence>
<dbReference type="Gene3D" id="3.40.50.12780">
    <property type="entry name" value="N-terminal domain of ligase-like"/>
    <property type="match status" value="1"/>
</dbReference>
<evidence type="ECO:0000256" key="5">
    <source>
        <dbReference type="SAM" id="MobiDB-lite"/>
    </source>
</evidence>
<dbReference type="PANTHER" id="PTHR45527">
    <property type="entry name" value="NONRIBOSOMAL PEPTIDE SYNTHETASE"/>
    <property type="match status" value="1"/>
</dbReference>
<dbReference type="Gene3D" id="3.30.300.30">
    <property type="match status" value="1"/>
</dbReference>
<evidence type="ECO:0000313" key="8">
    <source>
        <dbReference type="Proteomes" id="UP000007842"/>
    </source>
</evidence>
<dbReference type="InterPro" id="IPR042099">
    <property type="entry name" value="ANL_N_sf"/>
</dbReference>
<geneLocation type="plasmid" evidence="7 8">
    <name>pSCATT</name>
</geneLocation>
<evidence type="ECO:0000256" key="3">
    <source>
        <dbReference type="ARBA" id="ARBA00022450"/>
    </source>
</evidence>
<dbReference type="Pfam" id="PF00550">
    <property type="entry name" value="PP-binding"/>
    <property type="match status" value="1"/>
</dbReference>
<dbReference type="RefSeq" id="WP_014151071.1">
    <property type="nucleotide sequence ID" value="NC_016113.1"/>
</dbReference>